<evidence type="ECO:0000259" key="9">
    <source>
        <dbReference type="Pfam" id="PF12704"/>
    </source>
</evidence>
<feature type="domain" description="ABC3 transporter permease C-terminal" evidence="8">
    <location>
        <begin position="283"/>
        <end position="407"/>
    </location>
</feature>
<dbReference type="RefSeq" id="WP_012843838.1">
    <property type="nucleotide sequence ID" value="NC_013501.1"/>
</dbReference>
<dbReference type="InterPro" id="IPR003838">
    <property type="entry name" value="ABC3_permease_C"/>
</dbReference>
<sequence>MLRRLYFELFVALRYLRGAQGREEGRRFLRFITYIAIGGVTVGVAALLLALSIVHGFSREIEAKITGFGAHIQVENLRDAPLSDAAWMETALQHMPGVVSVRPVIQEFVLIRRGRREVDGVALWGSPTLPEYLQQHLVAGTARFTPDSLGRPGLIIGRQLAEQLGLKVGDLVTLFSMRRLPSSVRPRVRVRQFYVAGLYETLLADFDQLYVFTSLDAARALLEYGPDEVTRFDLTLQNVQDALHIARQIEDHFGLPVIARTIYEVFRNLFAWVRLQESIIPLVISIIIIVAAFNMLATLLMVILEKAREIGILASMGASRRRLQRMYLILGLLTGLVGTALGELLALSLALLQQKFGIIPLPAEAYYMRTAPIALQTVDFILVAVVTVGLCGLASLIPARIAARMNPIQVIRFH</sequence>
<protein>
    <recommendedName>
        <fullName evidence="12">ABC transporter permease</fullName>
    </recommendedName>
</protein>
<feature type="transmembrane region" description="Helical" evidence="7">
    <location>
        <begin position="279"/>
        <end position="304"/>
    </location>
</feature>
<dbReference type="Pfam" id="PF02687">
    <property type="entry name" value="FtsX"/>
    <property type="match status" value="1"/>
</dbReference>
<evidence type="ECO:0000256" key="2">
    <source>
        <dbReference type="ARBA" id="ARBA00005236"/>
    </source>
</evidence>
<keyword evidence="3" id="KW-1003">Cell membrane</keyword>
<evidence type="ECO:0000259" key="8">
    <source>
        <dbReference type="Pfam" id="PF02687"/>
    </source>
</evidence>
<gene>
    <name evidence="10" type="ordered locus">Rmar_1338</name>
</gene>
<dbReference type="eggNOG" id="COG4591">
    <property type="taxonomic scope" value="Bacteria"/>
</dbReference>
<feature type="domain" description="MacB-like periplasmic core" evidence="9">
    <location>
        <begin position="35"/>
        <end position="250"/>
    </location>
</feature>
<dbReference type="InterPro" id="IPR051447">
    <property type="entry name" value="Lipoprotein-release_system"/>
</dbReference>
<keyword evidence="4 7" id="KW-0812">Transmembrane</keyword>
<keyword evidence="11" id="KW-1185">Reference proteome</keyword>
<dbReference type="Proteomes" id="UP000002221">
    <property type="component" value="Chromosome"/>
</dbReference>
<dbReference type="OrthoDB" id="1522670at2"/>
<evidence type="ECO:0008006" key="12">
    <source>
        <dbReference type="Google" id="ProtNLM"/>
    </source>
</evidence>
<feature type="transmembrane region" description="Helical" evidence="7">
    <location>
        <begin position="31"/>
        <end position="54"/>
    </location>
</feature>
<accession>D0MIB9</accession>
<dbReference type="GO" id="GO:0098797">
    <property type="term" value="C:plasma membrane protein complex"/>
    <property type="evidence" value="ECO:0007669"/>
    <property type="project" value="TreeGrafter"/>
</dbReference>
<dbReference type="InterPro" id="IPR025857">
    <property type="entry name" value="MacB_PCD"/>
</dbReference>
<dbReference type="AlphaFoldDB" id="D0MIB9"/>
<dbReference type="EMBL" id="CP001807">
    <property type="protein sequence ID" value="ACY48227.1"/>
    <property type="molecule type" value="Genomic_DNA"/>
</dbReference>
<feature type="transmembrane region" description="Helical" evidence="7">
    <location>
        <begin position="325"/>
        <end position="353"/>
    </location>
</feature>
<dbReference type="KEGG" id="rmr:Rmar_1338"/>
<comment type="subcellular location">
    <subcellularLocation>
        <location evidence="1">Cell membrane</location>
        <topology evidence="1">Multi-pass membrane protein</topology>
    </subcellularLocation>
</comment>
<dbReference type="Pfam" id="PF12704">
    <property type="entry name" value="MacB_PCD"/>
    <property type="match status" value="1"/>
</dbReference>
<evidence type="ECO:0000256" key="5">
    <source>
        <dbReference type="ARBA" id="ARBA00022989"/>
    </source>
</evidence>
<dbReference type="GO" id="GO:0044874">
    <property type="term" value="P:lipoprotein localization to outer membrane"/>
    <property type="evidence" value="ECO:0007669"/>
    <property type="project" value="TreeGrafter"/>
</dbReference>
<keyword evidence="5 7" id="KW-1133">Transmembrane helix</keyword>
<evidence type="ECO:0000256" key="6">
    <source>
        <dbReference type="ARBA" id="ARBA00023136"/>
    </source>
</evidence>
<dbReference type="HOGENOM" id="CLU_000604_8_1_10"/>
<evidence type="ECO:0000313" key="11">
    <source>
        <dbReference type="Proteomes" id="UP000002221"/>
    </source>
</evidence>
<dbReference type="STRING" id="518766.Rmar_1338"/>
<proteinExistence type="inferred from homology"/>
<evidence type="ECO:0000256" key="7">
    <source>
        <dbReference type="SAM" id="Phobius"/>
    </source>
</evidence>
<evidence type="ECO:0000256" key="4">
    <source>
        <dbReference type="ARBA" id="ARBA00022692"/>
    </source>
</evidence>
<feature type="transmembrane region" description="Helical" evidence="7">
    <location>
        <begin position="373"/>
        <end position="397"/>
    </location>
</feature>
<evidence type="ECO:0000313" key="10">
    <source>
        <dbReference type="EMBL" id="ACY48227.1"/>
    </source>
</evidence>
<name>D0MIB9_RHOM4</name>
<keyword evidence="6 7" id="KW-0472">Membrane</keyword>
<dbReference type="PANTHER" id="PTHR30489:SF0">
    <property type="entry name" value="LIPOPROTEIN-RELEASING SYSTEM TRANSMEMBRANE PROTEIN LOLE"/>
    <property type="match status" value="1"/>
</dbReference>
<dbReference type="PANTHER" id="PTHR30489">
    <property type="entry name" value="LIPOPROTEIN-RELEASING SYSTEM TRANSMEMBRANE PROTEIN LOLE"/>
    <property type="match status" value="1"/>
</dbReference>
<evidence type="ECO:0000256" key="3">
    <source>
        <dbReference type="ARBA" id="ARBA00022475"/>
    </source>
</evidence>
<reference evidence="10 11" key="1">
    <citation type="journal article" date="2009" name="Stand. Genomic Sci.">
        <title>Complete genome sequence of Rhodothermus marinus type strain (R-10).</title>
        <authorList>
            <person name="Nolan M."/>
            <person name="Tindall B.J."/>
            <person name="Pomrenke H."/>
            <person name="Lapidus A."/>
            <person name="Copeland A."/>
            <person name="Glavina Del Rio T."/>
            <person name="Lucas S."/>
            <person name="Chen F."/>
            <person name="Tice H."/>
            <person name="Cheng J.F."/>
            <person name="Saunders E."/>
            <person name="Han C."/>
            <person name="Bruce D."/>
            <person name="Goodwin L."/>
            <person name="Chain P."/>
            <person name="Pitluck S."/>
            <person name="Ovchinikova G."/>
            <person name="Pati A."/>
            <person name="Ivanova N."/>
            <person name="Mavromatis K."/>
            <person name="Chen A."/>
            <person name="Palaniappan K."/>
            <person name="Land M."/>
            <person name="Hauser L."/>
            <person name="Chang Y.J."/>
            <person name="Jeffries C.D."/>
            <person name="Brettin T."/>
            <person name="Goker M."/>
            <person name="Bristow J."/>
            <person name="Eisen J.A."/>
            <person name="Markowitz V."/>
            <person name="Hugenholtz P."/>
            <person name="Kyrpides N.C."/>
            <person name="Klenk H.P."/>
            <person name="Detter J.C."/>
        </authorList>
    </citation>
    <scope>NUCLEOTIDE SEQUENCE [LARGE SCALE GENOMIC DNA]</scope>
    <source>
        <strain evidence="11">ATCC 43812 / DSM 4252 / R-10</strain>
    </source>
</reference>
<organism evidence="10 11">
    <name type="scientific">Rhodothermus marinus (strain ATCC 43812 / DSM 4252 / R-10)</name>
    <name type="common">Rhodothermus obamensis</name>
    <dbReference type="NCBI Taxonomy" id="518766"/>
    <lineage>
        <taxon>Bacteria</taxon>
        <taxon>Pseudomonadati</taxon>
        <taxon>Rhodothermota</taxon>
        <taxon>Rhodothermia</taxon>
        <taxon>Rhodothermales</taxon>
        <taxon>Rhodothermaceae</taxon>
        <taxon>Rhodothermus</taxon>
    </lineage>
</organism>
<evidence type="ECO:0000256" key="1">
    <source>
        <dbReference type="ARBA" id="ARBA00004651"/>
    </source>
</evidence>
<comment type="similarity">
    <text evidence="2">Belongs to the ABC-4 integral membrane protein family. LolC/E subfamily.</text>
</comment>